<gene>
    <name evidence="1" type="ORF">KIPB_012427</name>
</gene>
<evidence type="ECO:0000313" key="1">
    <source>
        <dbReference type="EMBL" id="GIQ89839.1"/>
    </source>
</evidence>
<dbReference type="Proteomes" id="UP000265618">
    <property type="component" value="Unassembled WGS sequence"/>
</dbReference>
<reference evidence="1 2" key="1">
    <citation type="journal article" date="2018" name="PLoS ONE">
        <title>The draft genome of Kipferlia bialata reveals reductive genome evolution in fornicate parasites.</title>
        <authorList>
            <person name="Tanifuji G."/>
            <person name="Takabayashi S."/>
            <person name="Kume K."/>
            <person name="Takagi M."/>
            <person name="Nakayama T."/>
            <person name="Kamikawa R."/>
            <person name="Inagaki Y."/>
            <person name="Hashimoto T."/>
        </authorList>
    </citation>
    <scope>NUCLEOTIDE SEQUENCE [LARGE SCALE GENOMIC DNA]</scope>
    <source>
        <strain evidence="1">NY0173</strain>
    </source>
</reference>
<organism evidence="1 2">
    <name type="scientific">Kipferlia bialata</name>
    <dbReference type="NCBI Taxonomy" id="797122"/>
    <lineage>
        <taxon>Eukaryota</taxon>
        <taxon>Metamonada</taxon>
        <taxon>Carpediemonas-like organisms</taxon>
        <taxon>Kipferlia</taxon>
    </lineage>
</organism>
<proteinExistence type="predicted"/>
<keyword evidence="2" id="KW-1185">Reference proteome</keyword>
<dbReference type="AlphaFoldDB" id="A0A9K3D9G7"/>
<accession>A0A9K3D9G7</accession>
<protein>
    <submittedName>
        <fullName evidence="1">Uncharacterized protein</fullName>
    </submittedName>
</protein>
<name>A0A9K3D9G7_9EUKA</name>
<dbReference type="EMBL" id="BDIP01005488">
    <property type="protein sequence ID" value="GIQ89839.1"/>
    <property type="molecule type" value="Genomic_DNA"/>
</dbReference>
<sequence length="33" mass="3608">MDFVTVPSLSAEQVALADHPHPHVTGWDYKSAT</sequence>
<feature type="non-terminal residue" evidence="1">
    <location>
        <position position="1"/>
    </location>
</feature>
<comment type="caution">
    <text evidence="1">The sequence shown here is derived from an EMBL/GenBank/DDBJ whole genome shotgun (WGS) entry which is preliminary data.</text>
</comment>
<evidence type="ECO:0000313" key="2">
    <source>
        <dbReference type="Proteomes" id="UP000265618"/>
    </source>
</evidence>